<dbReference type="STRING" id="913774.A0A0C3H489"/>
<dbReference type="InterPro" id="IPR010730">
    <property type="entry name" value="HET"/>
</dbReference>
<name>A0A0C3H489_OIDMZ</name>
<dbReference type="InterPro" id="IPR052895">
    <property type="entry name" value="HetReg/Transcr_Mod"/>
</dbReference>
<organism evidence="2 3">
    <name type="scientific">Oidiodendron maius (strain Zn)</name>
    <dbReference type="NCBI Taxonomy" id="913774"/>
    <lineage>
        <taxon>Eukaryota</taxon>
        <taxon>Fungi</taxon>
        <taxon>Dikarya</taxon>
        <taxon>Ascomycota</taxon>
        <taxon>Pezizomycotina</taxon>
        <taxon>Leotiomycetes</taxon>
        <taxon>Leotiomycetes incertae sedis</taxon>
        <taxon>Myxotrichaceae</taxon>
        <taxon>Oidiodendron</taxon>
    </lineage>
</organism>
<dbReference type="PANTHER" id="PTHR24148:SF78">
    <property type="entry name" value="HETEROKARYON INCOMPATIBILITY DOMAIN-CONTAINING PROTEIN"/>
    <property type="match status" value="1"/>
</dbReference>
<dbReference type="InParanoid" id="A0A0C3H489"/>
<evidence type="ECO:0000313" key="2">
    <source>
        <dbReference type="EMBL" id="KIM97281.1"/>
    </source>
</evidence>
<dbReference type="EMBL" id="KN832882">
    <property type="protein sequence ID" value="KIM97281.1"/>
    <property type="molecule type" value="Genomic_DNA"/>
</dbReference>
<feature type="domain" description="Heterokaryon incompatibility" evidence="1">
    <location>
        <begin position="2"/>
        <end position="104"/>
    </location>
</feature>
<evidence type="ECO:0000313" key="3">
    <source>
        <dbReference type="Proteomes" id="UP000054321"/>
    </source>
</evidence>
<proteinExistence type="predicted"/>
<reference evidence="3" key="2">
    <citation type="submission" date="2015-01" db="EMBL/GenBank/DDBJ databases">
        <title>Evolutionary Origins and Diversification of the Mycorrhizal Mutualists.</title>
        <authorList>
            <consortium name="DOE Joint Genome Institute"/>
            <consortium name="Mycorrhizal Genomics Consortium"/>
            <person name="Kohler A."/>
            <person name="Kuo A."/>
            <person name="Nagy L.G."/>
            <person name="Floudas D."/>
            <person name="Copeland A."/>
            <person name="Barry K.W."/>
            <person name="Cichocki N."/>
            <person name="Veneault-Fourrey C."/>
            <person name="LaButti K."/>
            <person name="Lindquist E.A."/>
            <person name="Lipzen A."/>
            <person name="Lundell T."/>
            <person name="Morin E."/>
            <person name="Murat C."/>
            <person name="Riley R."/>
            <person name="Ohm R."/>
            <person name="Sun H."/>
            <person name="Tunlid A."/>
            <person name="Henrissat B."/>
            <person name="Grigoriev I.V."/>
            <person name="Hibbett D.S."/>
            <person name="Martin F."/>
        </authorList>
    </citation>
    <scope>NUCLEOTIDE SEQUENCE [LARGE SCALE GENOMIC DNA]</scope>
    <source>
        <strain evidence="3">Zn</strain>
    </source>
</reference>
<sequence>MKERGHQVQQMGEIYKHAEQVIFWLGQATYETNVIIDTLRQLQIESRRYVCKDWKLTDQRWLDVWMTAQSILKMKHADLIARQREGLRSLLDRSWFRRVWILQEVANARAALVYCGAKYVQARFLSLAPLLIGVIPETHCQAVLDILPGPARKDSWWGQSRDLYTLLRNFGRSEAQDERDMIYALLGMLSDTDKSDMLRPDYEKTAQELSLDVIHSLYFDKIDLEEMDSDEIDLDQNYLVPPNQLGPIRCLLPKLGALNKIALKRQIGSSQKENVSTILRRLDFELTGEMIMAATEHDTDRETMKTFRQKRRNAIKISEEILDDASQYLSRGKRLMELSSVPRR</sequence>
<accession>A0A0C3H489</accession>
<keyword evidence="3" id="KW-1185">Reference proteome</keyword>
<dbReference type="Pfam" id="PF06985">
    <property type="entry name" value="HET"/>
    <property type="match status" value="1"/>
</dbReference>
<reference evidence="2 3" key="1">
    <citation type="submission" date="2014-04" db="EMBL/GenBank/DDBJ databases">
        <authorList>
            <consortium name="DOE Joint Genome Institute"/>
            <person name="Kuo A."/>
            <person name="Martino E."/>
            <person name="Perotto S."/>
            <person name="Kohler A."/>
            <person name="Nagy L.G."/>
            <person name="Floudas D."/>
            <person name="Copeland A."/>
            <person name="Barry K.W."/>
            <person name="Cichocki N."/>
            <person name="Veneault-Fourrey C."/>
            <person name="LaButti K."/>
            <person name="Lindquist E.A."/>
            <person name="Lipzen A."/>
            <person name="Lundell T."/>
            <person name="Morin E."/>
            <person name="Murat C."/>
            <person name="Sun H."/>
            <person name="Tunlid A."/>
            <person name="Henrissat B."/>
            <person name="Grigoriev I.V."/>
            <person name="Hibbett D.S."/>
            <person name="Martin F."/>
            <person name="Nordberg H.P."/>
            <person name="Cantor M.N."/>
            <person name="Hua S.X."/>
        </authorList>
    </citation>
    <scope>NUCLEOTIDE SEQUENCE [LARGE SCALE GENOMIC DNA]</scope>
    <source>
        <strain evidence="2 3">Zn</strain>
    </source>
</reference>
<dbReference type="AlphaFoldDB" id="A0A0C3H489"/>
<evidence type="ECO:0000259" key="1">
    <source>
        <dbReference type="Pfam" id="PF06985"/>
    </source>
</evidence>
<protein>
    <recommendedName>
        <fullName evidence="1">Heterokaryon incompatibility domain-containing protein</fullName>
    </recommendedName>
</protein>
<dbReference type="OrthoDB" id="194358at2759"/>
<dbReference type="PANTHER" id="PTHR24148">
    <property type="entry name" value="ANKYRIN REPEAT DOMAIN-CONTAINING PROTEIN 39 HOMOLOG-RELATED"/>
    <property type="match status" value="1"/>
</dbReference>
<gene>
    <name evidence="2" type="ORF">OIDMADRAFT_32297</name>
</gene>
<dbReference type="HOGENOM" id="CLU_004184_3_5_1"/>
<dbReference type="Proteomes" id="UP000054321">
    <property type="component" value="Unassembled WGS sequence"/>
</dbReference>